<keyword evidence="6" id="KW-0007">Acetylation</keyword>
<evidence type="ECO:0000256" key="4">
    <source>
        <dbReference type="ARBA" id="ARBA00022801"/>
    </source>
</evidence>
<dbReference type="InterPro" id="IPR015868">
    <property type="entry name" value="Glutaminase"/>
</dbReference>
<evidence type="ECO:0000256" key="3">
    <source>
        <dbReference type="ARBA" id="ARBA00012918"/>
    </source>
</evidence>
<name>A0ABV8JGG5_9BACL</name>
<dbReference type="Proteomes" id="UP001595843">
    <property type="component" value="Unassembled WGS sequence"/>
</dbReference>
<dbReference type="SUPFAM" id="SSF56601">
    <property type="entry name" value="beta-lactamase/transpeptidase-like"/>
    <property type="match status" value="1"/>
</dbReference>
<reference evidence="8" key="1">
    <citation type="journal article" date="2019" name="Int. J. Syst. Evol. Microbiol.">
        <title>The Global Catalogue of Microorganisms (GCM) 10K type strain sequencing project: providing services to taxonomists for standard genome sequencing and annotation.</title>
        <authorList>
            <consortium name="The Broad Institute Genomics Platform"/>
            <consortium name="The Broad Institute Genome Sequencing Center for Infectious Disease"/>
            <person name="Wu L."/>
            <person name="Ma J."/>
        </authorList>
    </citation>
    <scope>NUCLEOTIDE SEQUENCE [LARGE SCALE GENOMIC DNA]</scope>
    <source>
        <strain evidence="8">IBRC-M 10813</strain>
    </source>
</reference>
<sequence>MRLQSFLEELVKKHRDLTVEGNVAEYIPQLTEQEPRALGVTVRTCEGKVYSAGDCPVSFTLQSISKVITLILALMDHGPDFVFDKVGMEPTGDPFNSLFKLETTKPGKPLNPMINAGALVVSSMIKGESAEERMERILQLVRDMAENPEIEVDEAVYHSELATGDRNRALAYLLKEFGSIRDVDATLELYLRHCAISVTCDDLARIGLCLARYGRSENGEEVVPHSLARLVKTFMVTCGMYNASGEFAIQAGIPAKSGVSGGILASVPRRMGIGVFGPSLDEKGNSIAGVRLLKELCREWELSIF</sequence>
<feature type="binding site" evidence="6">
    <location>
        <position position="259"/>
    </location>
    <ligand>
        <name>substrate</name>
    </ligand>
</feature>
<comment type="caution">
    <text evidence="7">The sequence shown here is derived from an EMBL/GenBank/DDBJ whole genome shotgun (WGS) entry which is preliminary data.</text>
</comment>
<evidence type="ECO:0000256" key="5">
    <source>
        <dbReference type="ARBA" id="ARBA00049534"/>
    </source>
</evidence>
<organism evidence="7 8">
    <name type="scientific">Salinithrix halophila</name>
    <dbReference type="NCBI Taxonomy" id="1485204"/>
    <lineage>
        <taxon>Bacteria</taxon>
        <taxon>Bacillati</taxon>
        <taxon>Bacillota</taxon>
        <taxon>Bacilli</taxon>
        <taxon>Bacillales</taxon>
        <taxon>Thermoactinomycetaceae</taxon>
        <taxon>Salinithrix</taxon>
    </lineage>
</organism>
<evidence type="ECO:0000256" key="6">
    <source>
        <dbReference type="HAMAP-Rule" id="MF_00313"/>
    </source>
</evidence>
<evidence type="ECO:0000313" key="7">
    <source>
        <dbReference type="EMBL" id="MFC4076972.1"/>
    </source>
</evidence>
<feature type="binding site" evidence="6">
    <location>
        <position position="63"/>
    </location>
    <ligand>
        <name>substrate</name>
    </ligand>
</feature>
<feature type="binding site" evidence="6">
    <location>
        <position position="241"/>
    </location>
    <ligand>
        <name>substrate</name>
    </ligand>
</feature>
<dbReference type="NCBIfam" id="TIGR03814">
    <property type="entry name" value="Gln_ase"/>
    <property type="match status" value="1"/>
</dbReference>
<comment type="catalytic activity">
    <reaction evidence="5 6">
        <text>L-glutamine + H2O = L-glutamate + NH4(+)</text>
        <dbReference type="Rhea" id="RHEA:15889"/>
        <dbReference type="ChEBI" id="CHEBI:15377"/>
        <dbReference type="ChEBI" id="CHEBI:28938"/>
        <dbReference type="ChEBI" id="CHEBI:29985"/>
        <dbReference type="ChEBI" id="CHEBI:58359"/>
        <dbReference type="EC" id="3.5.1.2"/>
    </reaction>
</comment>
<dbReference type="PANTHER" id="PTHR12544:SF29">
    <property type="entry name" value="GLUTAMINASE"/>
    <property type="match status" value="1"/>
</dbReference>
<dbReference type="Pfam" id="PF04960">
    <property type="entry name" value="Glutaminase"/>
    <property type="match status" value="1"/>
</dbReference>
<dbReference type="PANTHER" id="PTHR12544">
    <property type="entry name" value="GLUTAMINASE"/>
    <property type="match status" value="1"/>
</dbReference>
<dbReference type="RefSeq" id="WP_380704816.1">
    <property type="nucleotide sequence ID" value="NZ_JBHSAP010000009.1"/>
</dbReference>
<feature type="binding site" evidence="6">
    <location>
        <position position="167"/>
    </location>
    <ligand>
        <name>substrate</name>
    </ligand>
</feature>
<comment type="similarity">
    <text evidence="1 6">Belongs to the glutaminase family.</text>
</comment>
<feature type="binding site" evidence="6">
    <location>
        <position position="115"/>
    </location>
    <ligand>
        <name>substrate</name>
    </ligand>
</feature>
<dbReference type="EC" id="3.5.1.2" evidence="3 6"/>
<gene>
    <name evidence="6 7" type="primary">glsA</name>
    <name evidence="7" type="ORF">ACFOUO_09115</name>
</gene>
<comment type="subunit">
    <text evidence="2 6">Homotetramer.</text>
</comment>
<dbReference type="InterPro" id="IPR012338">
    <property type="entry name" value="Beta-lactam/transpept-like"/>
</dbReference>
<evidence type="ECO:0000256" key="2">
    <source>
        <dbReference type="ARBA" id="ARBA00011881"/>
    </source>
</evidence>
<keyword evidence="8" id="KW-1185">Reference proteome</keyword>
<evidence type="ECO:0000256" key="1">
    <source>
        <dbReference type="ARBA" id="ARBA00011076"/>
    </source>
</evidence>
<dbReference type="HAMAP" id="MF_00313">
    <property type="entry name" value="Glutaminase"/>
    <property type="match status" value="1"/>
</dbReference>
<accession>A0ABV8JGG5</accession>
<keyword evidence="4 6" id="KW-0378">Hydrolase</keyword>
<dbReference type="EMBL" id="JBHSAP010000009">
    <property type="protein sequence ID" value="MFC4076972.1"/>
    <property type="molecule type" value="Genomic_DNA"/>
</dbReference>
<dbReference type="GO" id="GO:0004359">
    <property type="term" value="F:glutaminase activity"/>
    <property type="evidence" value="ECO:0007669"/>
    <property type="project" value="UniProtKB-EC"/>
</dbReference>
<proteinExistence type="inferred from homology"/>
<protein>
    <recommendedName>
        <fullName evidence="3 6">Glutaminase</fullName>
        <ecNumber evidence="3 6">3.5.1.2</ecNumber>
    </recommendedName>
</protein>
<feature type="binding site" evidence="6">
    <location>
        <position position="190"/>
    </location>
    <ligand>
        <name>substrate</name>
    </ligand>
</feature>
<evidence type="ECO:0000313" key="8">
    <source>
        <dbReference type="Proteomes" id="UP001595843"/>
    </source>
</evidence>
<dbReference type="Gene3D" id="3.40.710.10">
    <property type="entry name" value="DD-peptidase/beta-lactamase superfamily"/>
    <property type="match status" value="1"/>
</dbReference>
<feature type="binding site" evidence="6">
    <location>
        <position position="160"/>
    </location>
    <ligand>
        <name>substrate</name>
    </ligand>
</feature>